<evidence type="ECO:0000256" key="3">
    <source>
        <dbReference type="ARBA" id="ARBA00023163"/>
    </source>
</evidence>
<dbReference type="AlphaFoldDB" id="A0A5N6UTC1"/>
<dbReference type="InterPro" id="IPR031336">
    <property type="entry name" value="CDC73_C"/>
</dbReference>
<feature type="region of interest" description="Disordered" evidence="5">
    <location>
        <begin position="239"/>
        <end position="284"/>
    </location>
</feature>
<proteinExistence type="inferred from homology"/>
<evidence type="ECO:0000313" key="8">
    <source>
        <dbReference type="Proteomes" id="UP000326950"/>
    </source>
</evidence>
<comment type="subcellular location">
    <subcellularLocation>
        <location evidence="1">Nucleus</location>
    </subcellularLocation>
</comment>
<organism evidence="7 8">
    <name type="scientific">Aspergillus tamarii</name>
    <dbReference type="NCBI Taxonomy" id="41984"/>
    <lineage>
        <taxon>Eukaryota</taxon>
        <taxon>Fungi</taxon>
        <taxon>Dikarya</taxon>
        <taxon>Ascomycota</taxon>
        <taxon>Pezizomycotina</taxon>
        <taxon>Eurotiomycetes</taxon>
        <taxon>Eurotiomycetidae</taxon>
        <taxon>Eurotiales</taxon>
        <taxon>Aspergillaceae</taxon>
        <taxon>Aspergillus</taxon>
        <taxon>Aspergillus subgen. Circumdati</taxon>
    </lineage>
</organism>
<evidence type="ECO:0000256" key="2">
    <source>
        <dbReference type="ARBA" id="ARBA00010427"/>
    </source>
</evidence>
<keyword evidence="4" id="KW-0539">Nucleus</keyword>
<feature type="compositionally biased region" description="Polar residues" evidence="5">
    <location>
        <begin position="184"/>
        <end position="195"/>
    </location>
</feature>
<dbReference type="Proteomes" id="UP000326950">
    <property type="component" value="Unassembled WGS sequence"/>
</dbReference>
<dbReference type="GO" id="GO:0006368">
    <property type="term" value="P:transcription elongation by RNA polymerase II"/>
    <property type="evidence" value="ECO:0007669"/>
    <property type="project" value="InterPro"/>
</dbReference>
<comment type="similarity">
    <text evidence="2">Belongs to the CDC73 family.</text>
</comment>
<dbReference type="OrthoDB" id="2186602at2759"/>
<dbReference type="EMBL" id="ML738639">
    <property type="protein sequence ID" value="KAE8161683.1"/>
    <property type="molecule type" value="Genomic_DNA"/>
</dbReference>
<accession>A0A5N6UTC1</accession>
<dbReference type="GO" id="GO:0032968">
    <property type="term" value="P:positive regulation of transcription elongation by RNA polymerase II"/>
    <property type="evidence" value="ECO:0007669"/>
    <property type="project" value="TreeGrafter"/>
</dbReference>
<protein>
    <submittedName>
        <fullName evidence="7">RNA pol II accessory factor, Cdc73 family-domain-containing protein</fullName>
    </submittedName>
</protein>
<keyword evidence="8" id="KW-1185">Reference proteome</keyword>
<dbReference type="InterPro" id="IPR038103">
    <property type="entry name" value="CDC73_C_sf"/>
</dbReference>
<keyword evidence="3" id="KW-0804">Transcription</keyword>
<evidence type="ECO:0000313" key="7">
    <source>
        <dbReference type="EMBL" id="KAE8161683.1"/>
    </source>
</evidence>
<evidence type="ECO:0000256" key="4">
    <source>
        <dbReference type="ARBA" id="ARBA00023242"/>
    </source>
</evidence>
<dbReference type="GO" id="GO:0016593">
    <property type="term" value="C:Cdc73/Paf1 complex"/>
    <property type="evidence" value="ECO:0007669"/>
    <property type="project" value="InterPro"/>
</dbReference>
<dbReference type="GO" id="GO:0000993">
    <property type="term" value="F:RNA polymerase II complex binding"/>
    <property type="evidence" value="ECO:0007669"/>
    <property type="project" value="TreeGrafter"/>
</dbReference>
<dbReference type="PANTHER" id="PTHR12466:SF8">
    <property type="entry name" value="PARAFIBROMIN"/>
    <property type="match status" value="1"/>
</dbReference>
<feature type="compositionally biased region" description="Low complexity" evidence="5">
    <location>
        <begin position="171"/>
        <end position="183"/>
    </location>
</feature>
<feature type="region of interest" description="Disordered" evidence="5">
    <location>
        <begin position="19"/>
        <end position="40"/>
    </location>
</feature>
<evidence type="ECO:0000256" key="1">
    <source>
        <dbReference type="ARBA" id="ARBA00004123"/>
    </source>
</evidence>
<evidence type="ECO:0000256" key="5">
    <source>
        <dbReference type="SAM" id="MobiDB-lite"/>
    </source>
</evidence>
<dbReference type="Pfam" id="PF05179">
    <property type="entry name" value="CDC73_C"/>
    <property type="match status" value="1"/>
</dbReference>
<reference evidence="7 8" key="1">
    <citation type="submission" date="2019-04" db="EMBL/GenBank/DDBJ databases">
        <title>Friends and foes A comparative genomics study of 23 Aspergillus species from section Flavi.</title>
        <authorList>
            <consortium name="DOE Joint Genome Institute"/>
            <person name="Kjaerbolling I."/>
            <person name="Vesth T."/>
            <person name="Frisvad J.C."/>
            <person name="Nybo J.L."/>
            <person name="Theobald S."/>
            <person name="Kildgaard S."/>
            <person name="Isbrandt T."/>
            <person name="Kuo A."/>
            <person name="Sato A."/>
            <person name="Lyhne E.K."/>
            <person name="Kogle M.E."/>
            <person name="Wiebenga A."/>
            <person name="Kun R.S."/>
            <person name="Lubbers R.J."/>
            <person name="Makela M.R."/>
            <person name="Barry K."/>
            <person name="Chovatia M."/>
            <person name="Clum A."/>
            <person name="Daum C."/>
            <person name="Haridas S."/>
            <person name="He G."/>
            <person name="LaButti K."/>
            <person name="Lipzen A."/>
            <person name="Mondo S."/>
            <person name="Riley R."/>
            <person name="Salamov A."/>
            <person name="Simmons B.A."/>
            <person name="Magnuson J.K."/>
            <person name="Henrissat B."/>
            <person name="Mortensen U.H."/>
            <person name="Larsen T.O."/>
            <person name="Devries R.P."/>
            <person name="Grigoriev I.V."/>
            <person name="Machida M."/>
            <person name="Baker S.E."/>
            <person name="Andersen M.R."/>
        </authorList>
    </citation>
    <scope>NUCLEOTIDE SEQUENCE [LARGE SCALE GENOMIC DNA]</scope>
    <source>
        <strain evidence="7 8">CBS 117626</strain>
    </source>
</reference>
<dbReference type="FunFam" id="3.40.50.11990:FF:000003">
    <property type="entry name" value="Pol II transcription elongation factor subunit Cdc73"/>
    <property type="match status" value="1"/>
</dbReference>
<name>A0A5N6UTC1_ASPTM</name>
<feature type="region of interest" description="Disordered" evidence="5">
    <location>
        <begin position="171"/>
        <end position="195"/>
    </location>
</feature>
<evidence type="ECO:0000259" key="6">
    <source>
        <dbReference type="Pfam" id="PF05179"/>
    </source>
</evidence>
<gene>
    <name evidence="7" type="ORF">BDV40DRAFT_180596</name>
</gene>
<dbReference type="InterPro" id="IPR007852">
    <property type="entry name" value="Cdc73/Parafibromin"/>
</dbReference>
<feature type="domain" description="Cell division control protein 73 C-terminal" evidence="6">
    <location>
        <begin position="281"/>
        <end position="460"/>
    </location>
</feature>
<dbReference type="PANTHER" id="PTHR12466">
    <property type="entry name" value="CDC73 DOMAIN PROTEIN"/>
    <property type="match status" value="1"/>
</dbReference>
<sequence>MESDPSFQDPLLALRRAIASGSLPTPTTSSDPSDQNATENLAKATHLFFRNPSPQAIPLNAPTRFFSSASDSAVDLRSIFFAWQKKDVAIPDYIASAQGLNESLKQKERKEGEEEEQVQNLVFVERLDLITWLEGASDESEYIKPLAGAAATTTSAADQAQASANIASGAAGGVSAVPSGAPSTTAPSGVAQQGKTVKVVDPRLQEIYNGERKMGDRNSVLRGIKPTDFSHVRKTAETFLGRNRSRTGQYPPGAKPGSKPQSIIPAPSAGIPQPRKGSSKTQDPIILLSPSASSLIRMSNVRSFLQDGVFVPPDHPTLSMPSSNILYISRPLRILSDPSNTTSRAVGSQNATRKPTRFILVDSTANFRPDYWNRLVAVFTTGQTWQFKSYKWSSPPELFKHASGIHVGWRGEEVPREVRGWGRGVQSFSVERWDEKGGVNGAGRWRDREVVEGIWTAIEEGMKQRGWGNK</sequence>
<dbReference type="Gene3D" id="3.40.50.11990">
    <property type="entry name" value="RNA polymerase II accessory factor, Cdc73 C-terminal domain"/>
    <property type="match status" value="1"/>
</dbReference>
<feature type="compositionally biased region" description="Low complexity" evidence="5">
    <location>
        <begin position="24"/>
        <end position="34"/>
    </location>
</feature>